<keyword evidence="3" id="KW-0255">Endonuclease</keyword>
<sequence>MKTEKGYGQNDRYFIGDTTIRTRNRYGKITKRRYIKTGNGNQWKLYSKYLWEQKYGKIPIGLGVHHIDGNPLNDTISNLALISKAQHLAIHRPEFSAKALAAFITTRRKIRWSTKKRK</sequence>
<reference evidence="3" key="1">
    <citation type="submission" date="2020-03" db="EMBL/GenBank/DDBJ databases">
        <title>The deep terrestrial virosphere.</title>
        <authorList>
            <person name="Holmfeldt K."/>
            <person name="Nilsson E."/>
            <person name="Simone D."/>
            <person name="Lopez-Fernandez M."/>
            <person name="Wu X."/>
            <person name="de Brujin I."/>
            <person name="Lundin D."/>
            <person name="Andersson A."/>
            <person name="Bertilsson S."/>
            <person name="Dopson M."/>
        </authorList>
    </citation>
    <scope>NUCLEOTIDE SEQUENCE</scope>
    <source>
        <strain evidence="3">MM415A00556</strain>
        <strain evidence="2">MM415B00751</strain>
    </source>
</reference>
<evidence type="ECO:0000313" key="2">
    <source>
        <dbReference type="EMBL" id="QJA62569.1"/>
    </source>
</evidence>
<organism evidence="3">
    <name type="scientific">viral metagenome</name>
    <dbReference type="NCBI Taxonomy" id="1070528"/>
    <lineage>
        <taxon>unclassified sequences</taxon>
        <taxon>metagenomes</taxon>
        <taxon>organismal metagenomes</taxon>
    </lineage>
</organism>
<dbReference type="InterPro" id="IPR044925">
    <property type="entry name" value="His-Me_finger_sf"/>
</dbReference>
<keyword evidence="3" id="KW-0540">Nuclease</keyword>
<protein>
    <submittedName>
        <fullName evidence="3">Putative homing endonuclease</fullName>
    </submittedName>
</protein>
<dbReference type="EMBL" id="MT142454">
    <property type="protein sequence ID" value="QJA81283.1"/>
    <property type="molecule type" value="Genomic_DNA"/>
</dbReference>
<dbReference type="EMBL" id="MT141475">
    <property type="protein sequence ID" value="QJA62569.1"/>
    <property type="molecule type" value="Genomic_DNA"/>
</dbReference>
<keyword evidence="3" id="KW-0378">Hydrolase</keyword>
<feature type="domain" description="HNH nuclease" evidence="1">
    <location>
        <begin position="50"/>
        <end position="88"/>
    </location>
</feature>
<dbReference type="Pfam" id="PF13392">
    <property type="entry name" value="HNH_3"/>
    <property type="match status" value="1"/>
</dbReference>
<evidence type="ECO:0000259" key="1">
    <source>
        <dbReference type="Pfam" id="PF13392"/>
    </source>
</evidence>
<proteinExistence type="predicted"/>
<dbReference type="Gene3D" id="3.90.75.20">
    <property type="match status" value="1"/>
</dbReference>
<gene>
    <name evidence="3" type="ORF">MM415A00556_0003</name>
    <name evidence="2" type="ORF">MM415B00751_0005</name>
</gene>
<dbReference type="GO" id="GO:0004519">
    <property type="term" value="F:endonuclease activity"/>
    <property type="evidence" value="ECO:0007669"/>
    <property type="project" value="UniProtKB-KW"/>
</dbReference>
<name>A0A6M3KH51_9ZZZZ</name>
<accession>A0A6M3KH51</accession>
<dbReference type="AlphaFoldDB" id="A0A6M3KH51"/>
<dbReference type="SUPFAM" id="SSF54060">
    <property type="entry name" value="His-Me finger endonucleases"/>
    <property type="match status" value="1"/>
</dbReference>
<dbReference type="InterPro" id="IPR003615">
    <property type="entry name" value="HNH_nuc"/>
</dbReference>
<evidence type="ECO:0000313" key="3">
    <source>
        <dbReference type="EMBL" id="QJA81283.1"/>
    </source>
</evidence>